<keyword evidence="5 6" id="KW-0720">Serine protease</keyword>
<evidence type="ECO:0000313" key="7">
    <source>
        <dbReference type="EMBL" id="AHE51898.1"/>
    </source>
</evidence>
<dbReference type="AlphaFoldDB" id="W0A6C5"/>
<dbReference type="eggNOG" id="COG3591">
    <property type="taxonomic scope" value="Bacteria"/>
</dbReference>
<evidence type="ECO:0000313" key="8">
    <source>
        <dbReference type="Proteomes" id="UP000018851"/>
    </source>
</evidence>
<dbReference type="HOGENOM" id="CLU_1085080_0_0_5"/>
<accession>W0A6C5</accession>
<keyword evidence="8" id="KW-1185">Reference proteome</keyword>
<keyword evidence="3" id="KW-0732">Signal</keyword>
<dbReference type="InterPro" id="IPR050966">
    <property type="entry name" value="Glutamyl_endopeptidase"/>
</dbReference>
<dbReference type="InterPro" id="IPR009003">
    <property type="entry name" value="Peptidase_S1_PA"/>
</dbReference>
<evidence type="ECO:0000256" key="5">
    <source>
        <dbReference type="ARBA" id="ARBA00022825"/>
    </source>
</evidence>
<proteinExistence type="inferred from homology"/>
<dbReference type="SUPFAM" id="SSF50494">
    <property type="entry name" value="Trypsin-like serine proteases"/>
    <property type="match status" value="1"/>
</dbReference>
<dbReference type="GO" id="GO:0006508">
    <property type="term" value="P:proteolysis"/>
    <property type="evidence" value="ECO:0007669"/>
    <property type="project" value="UniProtKB-KW"/>
</dbReference>
<dbReference type="Proteomes" id="UP000018851">
    <property type="component" value="Chromosome"/>
</dbReference>
<keyword evidence="4 6" id="KW-0378">Hydrolase</keyword>
<reference evidence="7 8" key="1">
    <citation type="submission" date="2013-07" db="EMBL/GenBank/DDBJ databases">
        <title>Completed genome of Sphingomonas sanxanigenens NX02.</title>
        <authorList>
            <person name="Ma T."/>
            <person name="Huang H."/>
            <person name="Wu M."/>
            <person name="Li X."/>
            <person name="Li G."/>
        </authorList>
    </citation>
    <scope>NUCLEOTIDE SEQUENCE [LARGE SCALE GENOMIC DNA]</scope>
    <source>
        <strain evidence="7 8">NX02</strain>
    </source>
</reference>
<sequence length="270" mass="29856">MNDIVDHVVRAWSDLSGDDYAGPRRSPASAGTAPLPAIVFPPDTRTRVHNTTAFPYQPQGQLIMQFPDGEEYSGTGTLIDRQHVLTAAHNVFGNDIGGWARNVWFAPARNGDVVPYGFLPASRLFITEDYYTLSPPDPNAVPVEDYTLYTEDYAVVRLRNPIDLSIFGMYAATDRELRGEIQITGYPGDKPEGTMWTDRKPLTGMDEHFLFYRINTYRGESGAAAVANLPLPIGYTIVGVHVAGDAGLDTNFGVRLDEAKIRTIRAWMNS</sequence>
<evidence type="ECO:0000256" key="6">
    <source>
        <dbReference type="RuleBase" id="RU004296"/>
    </source>
</evidence>
<keyword evidence="2 6" id="KW-0645">Protease</keyword>
<dbReference type="STRING" id="1123269.NX02_00655"/>
<dbReference type="RefSeq" id="WP_025290283.1">
    <property type="nucleotide sequence ID" value="NZ_CP006644.1"/>
</dbReference>
<gene>
    <name evidence="7" type="ORF">NX02_00655</name>
</gene>
<dbReference type="Gene3D" id="2.40.10.10">
    <property type="entry name" value="Trypsin-like serine proteases"/>
    <property type="match status" value="2"/>
</dbReference>
<dbReference type="OrthoDB" id="267336at2"/>
<name>W0A6C5_9SPHN</name>
<dbReference type="PATRIC" id="fig|1123269.5.peg.130"/>
<dbReference type="InterPro" id="IPR043504">
    <property type="entry name" value="Peptidase_S1_PA_chymotrypsin"/>
</dbReference>
<evidence type="ECO:0000256" key="1">
    <source>
        <dbReference type="ARBA" id="ARBA00008764"/>
    </source>
</evidence>
<protein>
    <recommendedName>
        <fullName evidence="6">Serine protease</fullName>
        <ecNumber evidence="6">3.4.21.-</ecNumber>
    </recommendedName>
</protein>
<dbReference type="PANTHER" id="PTHR15462:SF8">
    <property type="entry name" value="SERINE PROTEASE"/>
    <property type="match status" value="1"/>
</dbReference>
<dbReference type="PANTHER" id="PTHR15462">
    <property type="entry name" value="SERINE PROTEASE"/>
    <property type="match status" value="1"/>
</dbReference>
<dbReference type="KEGG" id="ssan:NX02_00655"/>
<dbReference type="GO" id="GO:0008236">
    <property type="term" value="F:serine-type peptidase activity"/>
    <property type="evidence" value="ECO:0007669"/>
    <property type="project" value="UniProtKB-KW"/>
</dbReference>
<evidence type="ECO:0000256" key="4">
    <source>
        <dbReference type="ARBA" id="ARBA00022801"/>
    </source>
</evidence>
<comment type="similarity">
    <text evidence="1 6">Belongs to the peptidase S1B family.</text>
</comment>
<dbReference type="EMBL" id="CP006644">
    <property type="protein sequence ID" value="AHE51898.1"/>
    <property type="molecule type" value="Genomic_DNA"/>
</dbReference>
<evidence type="ECO:0000256" key="2">
    <source>
        <dbReference type="ARBA" id="ARBA00022670"/>
    </source>
</evidence>
<organism evidence="7 8">
    <name type="scientific">Sphingomonas sanxanigenens DSM 19645 = NX02</name>
    <dbReference type="NCBI Taxonomy" id="1123269"/>
    <lineage>
        <taxon>Bacteria</taxon>
        <taxon>Pseudomonadati</taxon>
        <taxon>Pseudomonadota</taxon>
        <taxon>Alphaproteobacteria</taxon>
        <taxon>Sphingomonadales</taxon>
        <taxon>Sphingomonadaceae</taxon>
        <taxon>Sphingomonas</taxon>
    </lineage>
</organism>
<dbReference type="EC" id="3.4.21.-" evidence="6"/>
<dbReference type="InterPro" id="IPR008256">
    <property type="entry name" value="Peptidase_S1B"/>
</dbReference>
<dbReference type="PRINTS" id="PR00839">
    <property type="entry name" value="V8PROTEASE"/>
</dbReference>
<evidence type="ECO:0000256" key="3">
    <source>
        <dbReference type="ARBA" id="ARBA00022729"/>
    </source>
</evidence>